<sequence>MGNFLIKLSSMHRSRVVISITQPLMMYVQSISDFTQQIWDQIAIILEMKNTVIMMLPCINHVLYEPNSDCANCGSIVACYS</sequence>
<name>A0A450T1T6_9GAMM</name>
<accession>A0A450T1T6</accession>
<protein>
    <submittedName>
        <fullName evidence="1">Uncharacterized protein</fullName>
    </submittedName>
</protein>
<evidence type="ECO:0000313" key="1">
    <source>
        <dbReference type="EMBL" id="VFJ60443.1"/>
    </source>
</evidence>
<proteinExistence type="predicted"/>
<dbReference type="AlphaFoldDB" id="A0A450T1T6"/>
<reference evidence="1" key="1">
    <citation type="submission" date="2019-02" db="EMBL/GenBank/DDBJ databases">
        <authorList>
            <person name="Gruber-Vodicka R. H."/>
            <person name="Seah K. B. B."/>
        </authorList>
    </citation>
    <scope>NUCLEOTIDE SEQUENCE</scope>
    <source>
        <strain evidence="1">BECK_DK47</strain>
    </source>
</reference>
<gene>
    <name evidence="1" type="ORF">BECKDK2373B_GA0170837_109217</name>
</gene>
<organism evidence="1">
    <name type="scientific">Candidatus Kentrum sp. DK</name>
    <dbReference type="NCBI Taxonomy" id="2126562"/>
    <lineage>
        <taxon>Bacteria</taxon>
        <taxon>Pseudomonadati</taxon>
        <taxon>Pseudomonadota</taxon>
        <taxon>Gammaproteobacteria</taxon>
        <taxon>Candidatus Kentrum</taxon>
    </lineage>
</organism>
<dbReference type="EMBL" id="CAADEX010000092">
    <property type="protein sequence ID" value="VFJ60443.1"/>
    <property type="molecule type" value="Genomic_DNA"/>
</dbReference>